<feature type="transmembrane region" description="Helical" evidence="13">
    <location>
        <begin position="824"/>
        <end position="842"/>
    </location>
</feature>
<evidence type="ECO:0000256" key="5">
    <source>
        <dbReference type="ARBA" id="ARBA00022801"/>
    </source>
</evidence>
<dbReference type="PANTHER" id="PTHR43867:SF4">
    <property type="entry name" value="BETA-(1-3)-GLUCOSYL TRANSFERASE"/>
    <property type="match status" value="1"/>
</dbReference>
<feature type="transmembrane region" description="Helical" evidence="13">
    <location>
        <begin position="374"/>
        <end position="393"/>
    </location>
</feature>
<evidence type="ECO:0000313" key="15">
    <source>
        <dbReference type="Proteomes" id="UP000681075"/>
    </source>
</evidence>
<evidence type="ECO:0000256" key="8">
    <source>
        <dbReference type="ARBA" id="ARBA00023136"/>
    </source>
</evidence>
<feature type="transmembrane region" description="Helical" evidence="13">
    <location>
        <begin position="848"/>
        <end position="871"/>
    </location>
</feature>
<keyword evidence="3 14" id="KW-0808">Transferase</keyword>
<dbReference type="AlphaFoldDB" id="A0A8S8XE54"/>
<evidence type="ECO:0000256" key="1">
    <source>
        <dbReference type="ARBA" id="ARBA00004141"/>
    </source>
</evidence>
<feature type="transmembrane region" description="Helical" evidence="13">
    <location>
        <begin position="739"/>
        <end position="761"/>
    </location>
</feature>
<dbReference type="GO" id="GO:0004553">
    <property type="term" value="F:hydrolase activity, hydrolyzing O-glycosyl compounds"/>
    <property type="evidence" value="ECO:0007669"/>
    <property type="project" value="InterPro"/>
</dbReference>
<dbReference type="GO" id="GO:0016758">
    <property type="term" value="F:hexosyltransferase activity"/>
    <property type="evidence" value="ECO:0007669"/>
    <property type="project" value="TreeGrafter"/>
</dbReference>
<dbReference type="InterPro" id="IPR029044">
    <property type="entry name" value="Nucleotide-diphossugar_trans"/>
</dbReference>
<evidence type="ECO:0000256" key="11">
    <source>
        <dbReference type="ARBA" id="ARBA00068721"/>
    </source>
</evidence>
<evidence type="ECO:0000256" key="9">
    <source>
        <dbReference type="ARBA" id="ARBA00053004"/>
    </source>
</evidence>
<evidence type="ECO:0000256" key="13">
    <source>
        <dbReference type="SAM" id="Phobius"/>
    </source>
</evidence>
<comment type="caution">
    <text evidence="14">The sequence shown here is derived from an EMBL/GenBank/DDBJ whole genome shotgun (WGS) entry which is preliminary data.</text>
</comment>
<evidence type="ECO:0000256" key="4">
    <source>
        <dbReference type="ARBA" id="ARBA00022692"/>
    </source>
</evidence>
<dbReference type="PROSITE" id="PS00587">
    <property type="entry name" value="GLYCOSYL_HYDROL_F17"/>
    <property type="match status" value="1"/>
</dbReference>
<evidence type="ECO:0000256" key="12">
    <source>
        <dbReference type="ARBA" id="ARBA00078564"/>
    </source>
</evidence>
<comment type="catalytic activity">
    <reaction evidence="9">
        <text>a 1,2-diacyl-sn-glycerol + UDP-alpha-D-glucose = a 1,2-diacyl-3-O-(beta-D-glucopyranosyl)-sn-glycerol + UDP + H(+)</text>
        <dbReference type="Rhea" id="RHEA:17285"/>
        <dbReference type="ChEBI" id="CHEBI:15378"/>
        <dbReference type="ChEBI" id="CHEBI:17815"/>
        <dbReference type="ChEBI" id="CHEBI:58223"/>
        <dbReference type="ChEBI" id="CHEBI:58885"/>
        <dbReference type="ChEBI" id="CHEBI:75799"/>
        <dbReference type="EC" id="2.4.1.336"/>
    </reaction>
</comment>
<name>A0A8S8XE54_9PROT</name>
<evidence type="ECO:0000256" key="10">
    <source>
        <dbReference type="ARBA" id="ARBA00066964"/>
    </source>
</evidence>
<keyword evidence="5" id="KW-0378">Hydrolase</keyword>
<dbReference type="InterPro" id="IPR000490">
    <property type="entry name" value="Glyco_hydro_17"/>
</dbReference>
<dbReference type="FunFam" id="3.90.550.10:FF:000164">
    <property type="entry name" value="Beta-(1-3)-glucosyl transferase"/>
    <property type="match status" value="1"/>
</dbReference>
<accession>A0A8S8XE54</accession>
<organism evidence="14 15">
    <name type="scientific">Roseiterribacter gracilis</name>
    <dbReference type="NCBI Taxonomy" id="2812848"/>
    <lineage>
        <taxon>Bacteria</taxon>
        <taxon>Pseudomonadati</taxon>
        <taxon>Pseudomonadota</taxon>
        <taxon>Alphaproteobacteria</taxon>
        <taxon>Rhodospirillales</taxon>
        <taxon>Roseiterribacteraceae</taxon>
        <taxon>Roseiterribacter</taxon>
    </lineage>
</organism>
<keyword evidence="15" id="KW-1185">Reference proteome</keyword>
<dbReference type="GO" id="GO:0005886">
    <property type="term" value="C:plasma membrane"/>
    <property type="evidence" value="ECO:0007669"/>
    <property type="project" value="TreeGrafter"/>
</dbReference>
<keyword evidence="4 13" id="KW-0812">Transmembrane</keyword>
<evidence type="ECO:0000256" key="3">
    <source>
        <dbReference type="ARBA" id="ARBA00022679"/>
    </source>
</evidence>
<dbReference type="Pfam" id="PF13641">
    <property type="entry name" value="Glyco_tranf_2_3"/>
    <property type="match status" value="1"/>
</dbReference>
<feature type="transmembrane region" description="Helical" evidence="13">
    <location>
        <begin position="314"/>
        <end position="334"/>
    </location>
</feature>
<evidence type="ECO:0000256" key="2">
    <source>
        <dbReference type="ARBA" id="ARBA00022676"/>
    </source>
</evidence>
<feature type="transmembrane region" description="Helical" evidence="13">
    <location>
        <begin position="699"/>
        <end position="719"/>
    </location>
</feature>
<gene>
    <name evidence="14" type="primary">ndvB</name>
    <name evidence="14" type="ORF">TMPK1_17830</name>
</gene>
<evidence type="ECO:0000256" key="6">
    <source>
        <dbReference type="ARBA" id="ARBA00022842"/>
    </source>
</evidence>
<dbReference type="RefSeq" id="WP_420242649.1">
    <property type="nucleotide sequence ID" value="NZ_BOPV01000001.1"/>
</dbReference>
<dbReference type="Proteomes" id="UP000681075">
    <property type="component" value="Unassembled WGS sequence"/>
</dbReference>
<dbReference type="SUPFAM" id="SSF53448">
    <property type="entry name" value="Nucleotide-diphospho-sugar transferases"/>
    <property type="match status" value="1"/>
</dbReference>
<protein>
    <recommendedName>
        <fullName evidence="11">Beta-monoglucosyldiacylglycerol synthase</fullName>
        <ecNumber evidence="10">2.4.1.336</ecNumber>
    </recommendedName>
    <alternativeName>
        <fullName evidence="12">UDP-glucose:1,2-diacylglycerol 3-beta-D-glucosyltransferase</fullName>
    </alternativeName>
</protein>
<proteinExistence type="predicted"/>
<dbReference type="EC" id="2.4.1.336" evidence="10"/>
<dbReference type="PANTHER" id="PTHR43867">
    <property type="entry name" value="CELLULOSE SYNTHASE CATALYTIC SUBUNIT A [UDP-FORMING]"/>
    <property type="match status" value="1"/>
</dbReference>
<feature type="transmembrane region" description="Helical" evidence="13">
    <location>
        <begin position="341"/>
        <end position="362"/>
    </location>
</feature>
<keyword evidence="2" id="KW-0328">Glycosyltransferase</keyword>
<dbReference type="Gene3D" id="3.90.550.10">
    <property type="entry name" value="Spore Coat Polysaccharide Biosynthesis Protein SpsA, Chain A"/>
    <property type="match status" value="1"/>
</dbReference>
<keyword evidence="7 13" id="KW-1133">Transmembrane helix</keyword>
<dbReference type="InterPro" id="IPR017853">
    <property type="entry name" value="GH"/>
</dbReference>
<keyword evidence="8 13" id="KW-0472">Membrane</keyword>
<evidence type="ECO:0000313" key="14">
    <source>
        <dbReference type="EMBL" id="GIL39546.1"/>
    </source>
</evidence>
<sequence length="895" mass="100514">MAKLKIRAQAATVILCILLANVAGWFLINQPVQGQAWLGEIASLSFAGYQPDQSPLSKPPKYPSYDQLDHDLQKISKVASAVRTYSSINGLEKVPEIARKYGMTVTAGAWVAEKDTREAELVSLIQMAKRNRNVTQLVVGNEHILTGALTVPEQIAMIKRVKRETGKPTSTAEIWPNWLKYPELAEACDYIAIHTLPYWEQVPFPDALEFVKNAYAQVHAKYPNKRIVLSEVGWPSEGPWVGGAEPSVVNQGKFIRDFLNFAQENGLEYNIVEAIDQPWKRQIEGPAGAAWGVFDVNREPKFPMTGSIVETRHWPELCAIAALLALPGMIWFVTRRRDLKVTGLFFFAGLIQASASIFVWTVTQVTRGVYDPSIAVAWSFLIGTQILLAIVVLNDGLEFTEILWRGTWHRRVTPVRQQRVTGGPKVSIHVPCYNEPPAMVIETLDALAKLEYDAFEVLLIDNNTKDPAVWKPVEAHVNLLRETHGEKFRFFHLENWPGYKAGALNFGMKETAADVEIIAVIDSDYLVDPDWLSAMVPNFANPKVALVQSPQDYRDWDGDTFKRMMHWEYAGFFAIGMVARNERNAIIQHGTMTMIRRTALEEVGGWAEWCITEDAELGLTLFERGYEAVYAPDSFGRGVVPDSLAAYKTQRFRWAYGAVQIVKKHWKNFLPGGNKVLTSGQKYHFVAGWLPWFADAAHLLFAAAAIFWTIGMVATPFVADIVKDNWDPTFRPPHFGFPPIAFMIPTIGAFVFKVLSGFFLYQARIKCSFWDKIGAAFAGMGLTHTVGRAVWVGLFTKGRPFVRTPKIEDRPALMQGILMARDEIKWMLALWVLAGLVLYLMTWHNREALLWSIMLLVQSLPFFAAFVTAMINAMPGLFSRKHGNDTMAAGAQPAE</sequence>
<comment type="subcellular location">
    <subcellularLocation>
        <location evidence="1">Membrane</location>
        <topology evidence="1">Multi-pass membrane protein</topology>
    </subcellularLocation>
</comment>
<dbReference type="Gene3D" id="3.20.20.80">
    <property type="entry name" value="Glycosidases"/>
    <property type="match status" value="1"/>
</dbReference>
<dbReference type="EMBL" id="BOPV01000001">
    <property type="protein sequence ID" value="GIL39546.1"/>
    <property type="molecule type" value="Genomic_DNA"/>
</dbReference>
<keyword evidence="6" id="KW-0460">Magnesium</keyword>
<dbReference type="GO" id="GO:0005975">
    <property type="term" value="P:carbohydrate metabolic process"/>
    <property type="evidence" value="ECO:0007669"/>
    <property type="project" value="InterPro"/>
</dbReference>
<dbReference type="InterPro" id="IPR050321">
    <property type="entry name" value="Glycosyltr_2/OpgH_subfam"/>
</dbReference>
<evidence type="ECO:0000256" key="7">
    <source>
        <dbReference type="ARBA" id="ARBA00022989"/>
    </source>
</evidence>
<reference evidence="14" key="1">
    <citation type="submission" date="2021-02" db="EMBL/GenBank/DDBJ databases">
        <title>Genome sequence of Rhodospirillales sp. strain TMPK1 isolated from soil.</title>
        <authorList>
            <person name="Nakai R."/>
            <person name="Kusada H."/>
            <person name="Tamaki H."/>
        </authorList>
    </citation>
    <scope>NUCLEOTIDE SEQUENCE</scope>
    <source>
        <strain evidence="14">TMPK1</strain>
    </source>
</reference>
<dbReference type="SUPFAM" id="SSF51445">
    <property type="entry name" value="(Trans)glycosidases"/>
    <property type="match status" value="1"/>
</dbReference>